<dbReference type="Pfam" id="PF02338">
    <property type="entry name" value="OTU"/>
    <property type="match status" value="1"/>
</dbReference>
<accession>E9G7M0</accession>
<keyword evidence="5" id="KW-1185">Reference proteome</keyword>
<dbReference type="FunCoup" id="E9G7M0">
    <property type="interactions" value="233"/>
</dbReference>
<evidence type="ECO:0000313" key="4">
    <source>
        <dbReference type="EMBL" id="EFX84492.1"/>
    </source>
</evidence>
<dbReference type="InterPro" id="IPR050704">
    <property type="entry name" value="Peptidase_C85-like"/>
</dbReference>
<dbReference type="InterPro" id="IPR038765">
    <property type="entry name" value="Papain-like_cys_pep_sf"/>
</dbReference>
<dbReference type="AlphaFoldDB" id="E9G7M0"/>
<feature type="domain" description="OTU" evidence="3">
    <location>
        <begin position="156"/>
        <end position="291"/>
    </location>
</feature>
<feature type="compositionally biased region" description="Acidic residues" evidence="2">
    <location>
        <begin position="1"/>
        <end position="10"/>
    </location>
</feature>
<dbReference type="InterPro" id="IPR003323">
    <property type="entry name" value="OTU_dom"/>
</dbReference>
<reference evidence="4 5" key="1">
    <citation type="journal article" date="2011" name="Science">
        <title>The ecoresponsive genome of Daphnia pulex.</title>
        <authorList>
            <person name="Colbourne J.K."/>
            <person name="Pfrender M.E."/>
            <person name="Gilbert D."/>
            <person name="Thomas W.K."/>
            <person name="Tucker A."/>
            <person name="Oakley T.H."/>
            <person name="Tokishita S."/>
            <person name="Aerts A."/>
            <person name="Arnold G.J."/>
            <person name="Basu M.K."/>
            <person name="Bauer D.J."/>
            <person name="Caceres C.E."/>
            <person name="Carmel L."/>
            <person name="Casola C."/>
            <person name="Choi J.H."/>
            <person name="Detter J.C."/>
            <person name="Dong Q."/>
            <person name="Dusheyko S."/>
            <person name="Eads B.D."/>
            <person name="Frohlich T."/>
            <person name="Geiler-Samerotte K.A."/>
            <person name="Gerlach D."/>
            <person name="Hatcher P."/>
            <person name="Jogdeo S."/>
            <person name="Krijgsveld J."/>
            <person name="Kriventseva E.V."/>
            <person name="Kultz D."/>
            <person name="Laforsch C."/>
            <person name="Lindquist E."/>
            <person name="Lopez J."/>
            <person name="Manak J.R."/>
            <person name="Muller J."/>
            <person name="Pangilinan J."/>
            <person name="Patwardhan R.P."/>
            <person name="Pitluck S."/>
            <person name="Pritham E.J."/>
            <person name="Rechtsteiner A."/>
            <person name="Rho M."/>
            <person name="Rogozin I.B."/>
            <person name="Sakarya O."/>
            <person name="Salamov A."/>
            <person name="Schaack S."/>
            <person name="Shapiro H."/>
            <person name="Shiga Y."/>
            <person name="Skalitzky C."/>
            <person name="Smith Z."/>
            <person name="Souvorov A."/>
            <person name="Sung W."/>
            <person name="Tang Z."/>
            <person name="Tsuchiya D."/>
            <person name="Tu H."/>
            <person name="Vos H."/>
            <person name="Wang M."/>
            <person name="Wolf Y.I."/>
            <person name="Yamagata H."/>
            <person name="Yamada T."/>
            <person name="Ye Y."/>
            <person name="Shaw J.R."/>
            <person name="Andrews J."/>
            <person name="Crease T.J."/>
            <person name="Tang H."/>
            <person name="Lucas S.M."/>
            <person name="Robertson H.M."/>
            <person name="Bork P."/>
            <person name="Koonin E.V."/>
            <person name="Zdobnov E.M."/>
            <person name="Grigoriev I.V."/>
            <person name="Lynch M."/>
            <person name="Boore J.L."/>
        </authorList>
    </citation>
    <scope>NUCLEOTIDE SEQUENCE [LARGE SCALE GENOMIC DNA]</scope>
</reference>
<evidence type="ECO:0000259" key="3">
    <source>
        <dbReference type="PROSITE" id="PS50802"/>
    </source>
</evidence>
<protein>
    <recommendedName>
        <fullName evidence="3">OTU domain-containing protein</fullName>
    </recommendedName>
</protein>
<dbReference type="InParanoid" id="E9G7M0"/>
<evidence type="ECO:0000313" key="5">
    <source>
        <dbReference type="Proteomes" id="UP000000305"/>
    </source>
</evidence>
<dbReference type="Proteomes" id="UP000000305">
    <property type="component" value="Unassembled WGS sequence"/>
</dbReference>
<dbReference type="OrthoDB" id="415023at2759"/>
<proteinExistence type="predicted"/>
<dbReference type="KEGG" id="dpx:DAPPUDRAFT_314827"/>
<dbReference type="OMA" id="YELGAHY"/>
<dbReference type="InterPro" id="IPR049772">
    <property type="entry name" value="OTU_OTUD6"/>
</dbReference>
<dbReference type="GO" id="GO:0004843">
    <property type="term" value="F:cysteine-type deubiquitinase activity"/>
    <property type="evidence" value="ECO:0000318"/>
    <property type="project" value="GO_Central"/>
</dbReference>
<dbReference type="PANTHER" id="PTHR12419:SF10">
    <property type="entry name" value="DEUBIQUITINASE OTUD6B"/>
    <property type="match status" value="1"/>
</dbReference>
<keyword evidence="1" id="KW-0378">Hydrolase</keyword>
<dbReference type="PhylomeDB" id="E9G7M0"/>
<evidence type="ECO:0000256" key="2">
    <source>
        <dbReference type="SAM" id="MobiDB-lite"/>
    </source>
</evidence>
<evidence type="ECO:0000256" key="1">
    <source>
        <dbReference type="ARBA" id="ARBA00022801"/>
    </source>
</evidence>
<dbReference type="CDD" id="cd22761">
    <property type="entry name" value="OTU_OTUD6"/>
    <property type="match status" value="1"/>
</dbReference>
<dbReference type="EMBL" id="GL732534">
    <property type="protein sequence ID" value="EFX84492.1"/>
    <property type="molecule type" value="Genomic_DNA"/>
</dbReference>
<sequence>MAEENPADELIEGKAEELDGEEELLARHRKEKKDIQAKIQALKKTATKGDKKKKKDVAEEIAKLETEIEIKHAAELKKFQESTADETKKISEQLGDVNLAAKGEGKVTKAQRRRDKKQDQAKERVQLIEEQEKANLLGVRHTETQKIKAILAKRNLTFFEIPSDGNCMFAAMLHQINRGGVSQSVQQLRNLAAEFMRSNVDDFMPFMDEVENEEQYMKYCDDLQRTAAWGSQLELRALSQVLRRPFEVVQAEGRPVIIGEEFTDPSSTPVLLTYHRHMYGLGEHYNSVQPRPADDEDNDGGQ</sequence>
<dbReference type="Gene3D" id="3.90.70.80">
    <property type="match status" value="1"/>
</dbReference>
<dbReference type="eggNOG" id="KOG2606">
    <property type="taxonomic scope" value="Eukaryota"/>
</dbReference>
<dbReference type="HOGENOM" id="CLU_034963_0_0_1"/>
<dbReference type="STRING" id="6669.E9G7M0"/>
<dbReference type="SUPFAM" id="SSF54001">
    <property type="entry name" value="Cysteine proteinases"/>
    <property type="match status" value="1"/>
</dbReference>
<gene>
    <name evidence="4" type="ORF">DAPPUDRAFT_314827</name>
</gene>
<feature type="region of interest" description="Disordered" evidence="2">
    <location>
        <begin position="1"/>
        <end position="23"/>
    </location>
</feature>
<organism evidence="4 5">
    <name type="scientific">Daphnia pulex</name>
    <name type="common">Water flea</name>
    <dbReference type="NCBI Taxonomy" id="6669"/>
    <lineage>
        <taxon>Eukaryota</taxon>
        <taxon>Metazoa</taxon>
        <taxon>Ecdysozoa</taxon>
        <taxon>Arthropoda</taxon>
        <taxon>Crustacea</taxon>
        <taxon>Branchiopoda</taxon>
        <taxon>Diplostraca</taxon>
        <taxon>Cladocera</taxon>
        <taxon>Anomopoda</taxon>
        <taxon>Daphniidae</taxon>
        <taxon>Daphnia</taxon>
    </lineage>
</organism>
<name>E9G7M0_DAPPU</name>
<dbReference type="PANTHER" id="PTHR12419">
    <property type="entry name" value="OTU DOMAIN CONTAINING PROTEIN"/>
    <property type="match status" value="1"/>
</dbReference>
<dbReference type="PROSITE" id="PS50802">
    <property type="entry name" value="OTU"/>
    <property type="match status" value="1"/>
</dbReference>